<evidence type="ECO:0000259" key="4">
    <source>
        <dbReference type="Pfam" id="PF13525"/>
    </source>
</evidence>
<reference evidence="5" key="1">
    <citation type="submission" date="2018-06" db="EMBL/GenBank/DDBJ databases">
        <authorList>
            <person name="Zhirakovskaya E."/>
        </authorList>
    </citation>
    <scope>NUCLEOTIDE SEQUENCE</scope>
</reference>
<dbReference type="InterPro" id="IPR039565">
    <property type="entry name" value="BamD-like"/>
</dbReference>
<dbReference type="InterPro" id="IPR011990">
    <property type="entry name" value="TPR-like_helical_dom_sf"/>
</dbReference>
<evidence type="ECO:0000256" key="2">
    <source>
        <dbReference type="ARBA" id="ARBA00023136"/>
    </source>
</evidence>
<organism evidence="5">
    <name type="scientific">hydrothermal vent metagenome</name>
    <dbReference type="NCBI Taxonomy" id="652676"/>
    <lineage>
        <taxon>unclassified sequences</taxon>
        <taxon>metagenomes</taxon>
        <taxon>ecological metagenomes</taxon>
    </lineage>
</organism>
<name>A0A3B1CCJ5_9ZZZZ</name>
<evidence type="ECO:0000313" key="5">
    <source>
        <dbReference type="EMBL" id="VAX14517.1"/>
    </source>
</evidence>
<proteinExistence type="predicted"/>
<gene>
    <name evidence="5" type="ORF">MNBD_GAMMA24-895</name>
</gene>
<dbReference type="NCBIfam" id="TIGR03302">
    <property type="entry name" value="OM_YfiO"/>
    <property type="match status" value="1"/>
</dbReference>
<dbReference type="Gene3D" id="1.25.40.10">
    <property type="entry name" value="Tetratricopeptide repeat domain"/>
    <property type="match status" value="1"/>
</dbReference>
<accession>A0A3B1CCJ5</accession>
<dbReference type="EMBL" id="UOFZ01000176">
    <property type="protein sequence ID" value="VAX14517.1"/>
    <property type="molecule type" value="Genomic_DNA"/>
</dbReference>
<dbReference type="Pfam" id="PF13525">
    <property type="entry name" value="YfiO"/>
    <property type="match status" value="1"/>
</dbReference>
<evidence type="ECO:0000256" key="3">
    <source>
        <dbReference type="ARBA" id="ARBA00023237"/>
    </source>
</evidence>
<sequence>MNKLILFLSLALLLPACTTIPADSSLFKVKYNALMGKTKTEAAVIDIKQFKELQNLASTDREQMQAELALAYAYYRNRQFDICIKQIEAFARKHTSYPHLDYVLYLRALATKASGKQQFLKAVSHLSENSPYPEKLRLAYTYFVDLITRYPKSEYSAQALNLMKNIRTNLAAYEMFLARYEQVNRRYKEVIRRTEYVLEFYKGTPVVDDAYELQAKAYRALGNVKKAEEVERQQKQAERSSASN</sequence>
<keyword evidence="1" id="KW-0732">Signal</keyword>
<feature type="domain" description="Outer membrane lipoprotein BamD-like" evidence="4">
    <location>
        <begin position="47"/>
        <end position="231"/>
    </location>
</feature>
<dbReference type="InterPro" id="IPR017689">
    <property type="entry name" value="BamD"/>
</dbReference>
<protein>
    <recommendedName>
        <fullName evidence="4">Outer membrane lipoprotein BamD-like domain-containing protein</fullName>
    </recommendedName>
</protein>
<keyword evidence="3" id="KW-0998">Cell outer membrane</keyword>
<dbReference type="AlphaFoldDB" id="A0A3B1CCJ5"/>
<keyword evidence="2" id="KW-0472">Membrane</keyword>
<evidence type="ECO:0000256" key="1">
    <source>
        <dbReference type="ARBA" id="ARBA00022729"/>
    </source>
</evidence>